<evidence type="ECO:0000313" key="2">
    <source>
        <dbReference type="EMBL" id="GIL66382.1"/>
    </source>
</evidence>
<feature type="compositionally biased region" description="Pro residues" evidence="1">
    <location>
        <begin position="1"/>
        <end position="10"/>
    </location>
</feature>
<feature type="compositionally biased region" description="Low complexity" evidence="1">
    <location>
        <begin position="41"/>
        <end position="56"/>
    </location>
</feature>
<gene>
    <name evidence="2" type="ORF">Vafri_19919</name>
</gene>
<dbReference type="AlphaFoldDB" id="A0A8J4BQD5"/>
<comment type="caution">
    <text evidence="2">The sequence shown here is derived from an EMBL/GenBank/DDBJ whole genome shotgun (WGS) entry which is preliminary data.</text>
</comment>
<evidence type="ECO:0000256" key="1">
    <source>
        <dbReference type="SAM" id="MobiDB-lite"/>
    </source>
</evidence>
<reference evidence="2" key="1">
    <citation type="journal article" date="2021" name="Proc. Natl. Acad. Sci. U.S.A.">
        <title>Three genomes in the algal genus Volvox reveal the fate of a haploid sex-determining region after a transition to homothallism.</title>
        <authorList>
            <person name="Yamamoto K."/>
            <person name="Hamaji T."/>
            <person name="Kawai-Toyooka H."/>
            <person name="Matsuzaki R."/>
            <person name="Takahashi F."/>
            <person name="Nishimura Y."/>
            <person name="Kawachi M."/>
            <person name="Noguchi H."/>
            <person name="Minakuchi Y."/>
            <person name="Umen J.G."/>
            <person name="Toyoda A."/>
            <person name="Nozaki H."/>
        </authorList>
    </citation>
    <scope>NUCLEOTIDE SEQUENCE</scope>
    <source>
        <strain evidence="2">NIES-3780</strain>
    </source>
</reference>
<dbReference type="Proteomes" id="UP000747399">
    <property type="component" value="Unassembled WGS sequence"/>
</dbReference>
<organism evidence="2 3">
    <name type="scientific">Volvox africanus</name>
    <dbReference type="NCBI Taxonomy" id="51714"/>
    <lineage>
        <taxon>Eukaryota</taxon>
        <taxon>Viridiplantae</taxon>
        <taxon>Chlorophyta</taxon>
        <taxon>core chlorophytes</taxon>
        <taxon>Chlorophyceae</taxon>
        <taxon>CS clade</taxon>
        <taxon>Chlamydomonadales</taxon>
        <taxon>Volvocaceae</taxon>
        <taxon>Volvox</taxon>
    </lineage>
</organism>
<proteinExistence type="predicted"/>
<keyword evidence="3" id="KW-1185">Reference proteome</keyword>
<feature type="region of interest" description="Disordered" evidence="1">
    <location>
        <begin position="1"/>
        <end position="70"/>
    </location>
</feature>
<name>A0A8J4BQD5_9CHLO</name>
<dbReference type="EMBL" id="BNCO01000084">
    <property type="protein sequence ID" value="GIL66382.1"/>
    <property type="molecule type" value="Genomic_DNA"/>
</dbReference>
<feature type="non-terminal residue" evidence="2">
    <location>
        <position position="175"/>
    </location>
</feature>
<accession>A0A8J4BQD5</accession>
<protein>
    <submittedName>
        <fullName evidence="2">Uncharacterized protein</fullName>
    </submittedName>
</protein>
<sequence>EGERPPLPGPEPRERSDIALARAPKARQLRQKHGKERRQQGRSGQSRPPSQSHRQGGASERGTPRGMRGRLEKVHVGSDHLQRLHNHFMAWMEEAEGRVIYCCDAPRRLVEEIKQLPGGGMKVSEFARAFMSDEVLVQRDGRGEKHCVRRNKKQDQLLLDGDSDFSDEGGFDYYY</sequence>
<evidence type="ECO:0000313" key="3">
    <source>
        <dbReference type="Proteomes" id="UP000747399"/>
    </source>
</evidence>
<feature type="compositionally biased region" description="Basic residues" evidence="1">
    <location>
        <begin position="24"/>
        <end position="36"/>
    </location>
</feature>